<reference evidence="2 3" key="1">
    <citation type="submission" date="2011-11" db="EMBL/GenBank/DDBJ databases">
        <title>Complete sequence of Granulicella mallensis MP5ACTX8.</title>
        <authorList>
            <consortium name="US DOE Joint Genome Institute"/>
            <person name="Lucas S."/>
            <person name="Copeland A."/>
            <person name="Lapidus A."/>
            <person name="Cheng J.-F."/>
            <person name="Goodwin L."/>
            <person name="Pitluck S."/>
            <person name="Peters L."/>
            <person name="Lu M."/>
            <person name="Detter J.C."/>
            <person name="Han C."/>
            <person name="Tapia R."/>
            <person name="Land M."/>
            <person name="Hauser L."/>
            <person name="Kyrpides N."/>
            <person name="Ivanova N."/>
            <person name="Mikhailova N."/>
            <person name="Pagani I."/>
            <person name="Rawat S."/>
            <person name="Mannisto M."/>
            <person name="Haggblom M."/>
            <person name="Woyke T."/>
        </authorList>
    </citation>
    <scope>NUCLEOTIDE SEQUENCE [LARGE SCALE GENOMIC DNA]</scope>
    <source>
        <strain evidence="3">ATCC BAA-1857 / DSM 23137 / MP5ACTX8</strain>
    </source>
</reference>
<dbReference type="Proteomes" id="UP000007113">
    <property type="component" value="Chromosome"/>
</dbReference>
<dbReference type="RefSeq" id="WP_014263842.1">
    <property type="nucleotide sequence ID" value="NC_016631.1"/>
</dbReference>
<keyword evidence="3" id="KW-1185">Reference proteome</keyword>
<evidence type="ECO:0000313" key="3">
    <source>
        <dbReference type="Proteomes" id="UP000007113"/>
    </source>
</evidence>
<evidence type="ECO:0000313" key="2">
    <source>
        <dbReference type="EMBL" id="AEU34958.1"/>
    </source>
</evidence>
<organism evidence="2 3">
    <name type="scientific">Granulicella mallensis (strain ATCC BAA-1857 / DSM 23137 / MP5ACTX8)</name>
    <dbReference type="NCBI Taxonomy" id="682795"/>
    <lineage>
        <taxon>Bacteria</taxon>
        <taxon>Pseudomonadati</taxon>
        <taxon>Acidobacteriota</taxon>
        <taxon>Terriglobia</taxon>
        <taxon>Terriglobales</taxon>
        <taxon>Acidobacteriaceae</taxon>
        <taxon>Granulicella</taxon>
    </lineage>
</organism>
<gene>
    <name evidence="2" type="ordered locus">AciX8_0608</name>
</gene>
<dbReference type="AlphaFoldDB" id="G8NQA2"/>
<dbReference type="OrthoDB" id="7041596at2"/>
<evidence type="ECO:0000256" key="1">
    <source>
        <dbReference type="SAM" id="Phobius"/>
    </source>
</evidence>
<proteinExistence type="predicted"/>
<keyword evidence="1" id="KW-0472">Membrane</keyword>
<dbReference type="STRING" id="682795.AciX8_0608"/>
<protein>
    <submittedName>
        <fullName evidence="2">Uncharacterized protein</fullName>
    </submittedName>
</protein>
<feature type="transmembrane region" description="Helical" evidence="1">
    <location>
        <begin position="12"/>
        <end position="31"/>
    </location>
</feature>
<accession>G8NQA2</accession>
<keyword evidence="1" id="KW-1133">Transmembrane helix</keyword>
<keyword evidence="1" id="KW-0812">Transmembrane</keyword>
<dbReference type="HOGENOM" id="CLU_079278_0_0_0"/>
<name>G8NQA2_GRAMM</name>
<dbReference type="EMBL" id="CP003130">
    <property type="protein sequence ID" value="AEU34958.1"/>
    <property type="molecule type" value="Genomic_DNA"/>
</dbReference>
<sequence length="305" mass="33767">METILSNKRYRNIFYSFSLLLLIVLVAIRYIGVPAWDPSISRNGPKAFAQLIEGLTTSLIVTILIGSFLFFATPAVMKVAKIEPVEPKMINDLLKTATATSIAWTLRGAMGRYTRAETLPALIKRARVSGARRSLRLMVLDPDIARVCHGYANYRNGVASSSKVQTPHTGATVRNQILATVLTATKASLTESMIDIQIYLVPMWSVFRIDLSDEYAILTSEDPREPGLRIDRGSHFYGTYSKELDFIALQSRSLPLPDSSSGLLLSNASDVKVVLQSLGIAHADLSQEQCEEIFQLIDSKSHQYV</sequence>
<dbReference type="KEGG" id="gma:AciX8_0608"/>
<dbReference type="eggNOG" id="ENOG502ZTBR">
    <property type="taxonomic scope" value="Bacteria"/>
</dbReference>
<feature type="transmembrane region" description="Helical" evidence="1">
    <location>
        <begin position="51"/>
        <end position="72"/>
    </location>
</feature>